<dbReference type="GO" id="GO:1990130">
    <property type="term" value="C:GATOR1 complex"/>
    <property type="evidence" value="ECO:0007669"/>
    <property type="project" value="TreeGrafter"/>
</dbReference>
<dbReference type="GO" id="GO:0005525">
    <property type="term" value="F:GTP binding"/>
    <property type="evidence" value="ECO:0007669"/>
    <property type="project" value="UniProtKB-KW"/>
</dbReference>
<keyword evidence="2" id="KW-0547">Nucleotide-binding</keyword>
<evidence type="ECO:0000256" key="4">
    <source>
        <dbReference type="ARBA" id="ARBA00023134"/>
    </source>
</evidence>
<comment type="similarity">
    <text evidence="1">Belongs to the GPN-loop GTPase family.</text>
</comment>
<evidence type="ECO:0000313" key="6">
    <source>
        <dbReference type="Proteomes" id="UP000095283"/>
    </source>
</evidence>
<keyword evidence="6" id="KW-1185">Reference proteome</keyword>
<dbReference type="InterPro" id="IPR027244">
    <property type="entry name" value="IML1"/>
</dbReference>
<dbReference type="InterPro" id="IPR004130">
    <property type="entry name" value="Gpn"/>
</dbReference>
<dbReference type="GO" id="GO:1904262">
    <property type="term" value="P:negative regulation of TORC1 signaling"/>
    <property type="evidence" value="ECO:0007669"/>
    <property type="project" value="TreeGrafter"/>
</dbReference>
<evidence type="ECO:0000256" key="2">
    <source>
        <dbReference type="ARBA" id="ARBA00022741"/>
    </source>
</evidence>
<dbReference type="WBParaSite" id="Hba_08945">
    <property type="protein sequence ID" value="Hba_08945"/>
    <property type="gene ID" value="Hba_08945"/>
</dbReference>
<dbReference type="GO" id="GO:0005096">
    <property type="term" value="F:GTPase activator activity"/>
    <property type="evidence" value="ECO:0007669"/>
    <property type="project" value="InterPro"/>
</dbReference>
<keyword evidence="4" id="KW-0342">GTP-binding</keyword>
<dbReference type="Proteomes" id="UP000095283">
    <property type="component" value="Unplaced"/>
</dbReference>
<dbReference type="PANTHER" id="PTHR13179:SF8">
    <property type="entry name" value="GATOR COMPLEX PROTEIN DEPDC5"/>
    <property type="match status" value="1"/>
</dbReference>
<accession>A0A1I7WUY3</accession>
<dbReference type="SUPFAM" id="SSF52540">
    <property type="entry name" value="P-loop containing nucleoside triphosphate hydrolases"/>
    <property type="match status" value="1"/>
</dbReference>
<dbReference type="GO" id="GO:0034198">
    <property type="term" value="P:cellular response to amino acid starvation"/>
    <property type="evidence" value="ECO:0007669"/>
    <property type="project" value="TreeGrafter"/>
</dbReference>
<organism evidence="6 7">
    <name type="scientific">Heterorhabditis bacteriophora</name>
    <name type="common">Entomopathogenic nematode worm</name>
    <dbReference type="NCBI Taxonomy" id="37862"/>
    <lineage>
        <taxon>Eukaryota</taxon>
        <taxon>Metazoa</taxon>
        <taxon>Ecdysozoa</taxon>
        <taxon>Nematoda</taxon>
        <taxon>Chromadorea</taxon>
        <taxon>Rhabditida</taxon>
        <taxon>Rhabditina</taxon>
        <taxon>Rhabditomorpha</taxon>
        <taxon>Strongyloidea</taxon>
        <taxon>Heterorhabditidae</taxon>
        <taxon>Heterorhabditis</taxon>
    </lineage>
</organism>
<evidence type="ECO:0000256" key="3">
    <source>
        <dbReference type="ARBA" id="ARBA00022801"/>
    </source>
</evidence>
<dbReference type="AlphaFoldDB" id="A0A1I7WUY3"/>
<feature type="domain" description="Vacuolar membrane-associated protein Iml1 N-terminal" evidence="5">
    <location>
        <begin position="1"/>
        <end position="69"/>
    </location>
</feature>
<dbReference type="Pfam" id="PF03029">
    <property type="entry name" value="ATP_bind_1"/>
    <property type="match status" value="1"/>
</dbReference>
<dbReference type="GO" id="GO:0005765">
    <property type="term" value="C:lysosomal membrane"/>
    <property type="evidence" value="ECO:0007669"/>
    <property type="project" value="TreeGrafter"/>
</dbReference>
<keyword evidence="3" id="KW-0378">Hydrolase</keyword>
<dbReference type="PANTHER" id="PTHR13179">
    <property type="entry name" value="DEP DOMAIN CONTAINING PROTEIN 5"/>
    <property type="match status" value="1"/>
</dbReference>
<evidence type="ECO:0000313" key="7">
    <source>
        <dbReference type="WBParaSite" id="Hba_08945"/>
    </source>
</evidence>
<name>A0A1I7WUY3_HETBA</name>
<protein>
    <submittedName>
        <fullName evidence="7">GPN-loop GTPase 3</fullName>
    </submittedName>
</protein>
<reference evidence="7" key="1">
    <citation type="submission" date="2016-11" db="UniProtKB">
        <authorList>
            <consortium name="WormBaseParasite"/>
        </authorList>
    </citation>
    <scope>IDENTIFICATION</scope>
</reference>
<dbReference type="GO" id="GO:0010508">
    <property type="term" value="P:positive regulation of autophagy"/>
    <property type="evidence" value="ECO:0007669"/>
    <property type="project" value="TreeGrafter"/>
</dbReference>
<dbReference type="Gene3D" id="3.40.50.300">
    <property type="entry name" value="P-loop containing nucleotide triphosphate hydrolases"/>
    <property type="match status" value="2"/>
</dbReference>
<dbReference type="InterPro" id="IPR027417">
    <property type="entry name" value="P-loop_NTPase"/>
</dbReference>
<dbReference type="Pfam" id="PF12257">
    <property type="entry name" value="IML1"/>
    <property type="match status" value="1"/>
</dbReference>
<proteinExistence type="inferred from homology"/>
<dbReference type="GO" id="GO:0016787">
    <property type="term" value="F:hydrolase activity"/>
    <property type="evidence" value="ECO:0007669"/>
    <property type="project" value="UniProtKB-KW"/>
</dbReference>
<dbReference type="InterPro" id="IPR048255">
    <property type="entry name" value="IML1_N"/>
</dbReference>
<evidence type="ECO:0000256" key="1">
    <source>
        <dbReference type="ARBA" id="ARBA00005290"/>
    </source>
</evidence>
<sequence length="924" mass="105751">MNSFSVYHTDRRFETTGQQIIFVTPGGGVLNVDREMVNMTKQRIIDMGISLDMVCLGEQPLHAVPLFVFHNRWSPPHKDYFIPHWMNYSYYKMSKRSAISINFRPRINLPNAILAAPRAMILEGESVQHYDMLAYDSEAFAKLLTPTRFGSVTQSSAIDELCKEISVELSSVIRTAPSSVFERSVSARVGPSSLDNAGTGFAVRNMVESGSLEHKRTVGEDFYVRITANRRRWIHVFPVDENVSLLYMMLLGRSKLAHHYVEGKSAVMMTVLDKPPCDEDEIENEKKLRDNGQTFLLLSFPISFALLSNILKQSDTHGNGSNLDQAQLSRMVFDQLICQRLQRGFQIILMSRPLIHVAINQKFFRTLNVEQTEECLSFNKIVHRLVLIGSDITVTVFHPKRNKEIESTSPNNVPPSQTPYSYFFQVPVYPKSQLSPGQYFNGLIAYLVWGEMSPSVNSFIPPVRPVFKAHNLDKLNWSLLDCNLKYRNNSQMFKEEMKSYSSRIFFNSCLHFSYAFCLSRYKKRNIITICNSCVTFLKVAKTKAFWLFPVPEDAFALPKDVHSNPLRCPIRIQVKQGVVPGHMLERTLLHLLYCFGFCAMACDVEHSSGSRHSSFSKSEQVLERSTYSHRSSSHFIHQTGGMFVSLERPLNQPLFFFWAWNHMLSKKYRQDSQCTEEFQDHMLREFHMKYAQLVMGPAGSGKSTYCSVIYNHCISIGRQVHVVNLDPAAEVFNYPATADVRDLVSVDDVMGDKELILGPNGSLLFCMEQFVDALKSWNFNVCSVFLIDTHFVLDVENSCIRYIAGTLTALSSMVAIEIPAVNVLTKMDLLSERNKTLIDDFLETDTRSIVECDKTHIWNERHRQLTRTIAQVLEDYSMVKFVPLNCEDDDSIEQLMLVIDTTIQYGEDLEVRDRFPEDEDPTED</sequence>
<evidence type="ECO:0000259" key="5">
    <source>
        <dbReference type="Pfam" id="PF12257"/>
    </source>
</evidence>